<feature type="transmembrane region" description="Helical" evidence="11">
    <location>
        <begin position="59"/>
        <end position="85"/>
    </location>
</feature>
<dbReference type="PRINTS" id="PR00237">
    <property type="entry name" value="GPCRRHODOPSN"/>
</dbReference>
<dbReference type="InterPro" id="IPR000611">
    <property type="entry name" value="NPY_rcpt"/>
</dbReference>
<evidence type="ECO:0000256" key="7">
    <source>
        <dbReference type="ARBA" id="ARBA00023136"/>
    </source>
</evidence>
<dbReference type="RefSeq" id="XP_019619896.1">
    <property type="nucleotide sequence ID" value="XM_019764337.1"/>
</dbReference>
<evidence type="ECO:0000259" key="12">
    <source>
        <dbReference type="PROSITE" id="PS50262"/>
    </source>
</evidence>
<dbReference type="GeneID" id="109466605"/>
<dbReference type="InterPro" id="IPR017452">
    <property type="entry name" value="GPCR_Rhodpsn_7TM"/>
</dbReference>
<feature type="transmembrane region" description="Helical" evidence="11">
    <location>
        <begin position="306"/>
        <end position="330"/>
    </location>
</feature>
<organism evidence="13 14">
    <name type="scientific">Branchiostoma belcheri</name>
    <name type="common">Amphioxus</name>
    <dbReference type="NCBI Taxonomy" id="7741"/>
    <lineage>
        <taxon>Eukaryota</taxon>
        <taxon>Metazoa</taxon>
        <taxon>Chordata</taxon>
        <taxon>Cephalochordata</taxon>
        <taxon>Leptocardii</taxon>
        <taxon>Amphioxiformes</taxon>
        <taxon>Branchiostomatidae</taxon>
        <taxon>Branchiostoma</taxon>
    </lineage>
</organism>
<protein>
    <submittedName>
        <fullName evidence="14">Neuropeptide FF receptor 2-like</fullName>
    </submittedName>
</protein>
<comment type="similarity">
    <text evidence="2 10">Belongs to the G-protein coupled receptor 1 family.</text>
</comment>
<evidence type="ECO:0000256" key="6">
    <source>
        <dbReference type="ARBA" id="ARBA00023040"/>
    </source>
</evidence>
<dbReference type="SUPFAM" id="SSF81321">
    <property type="entry name" value="Family A G protein-coupled receptor-like"/>
    <property type="match status" value="1"/>
</dbReference>
<keyword evidence="5 11" id="KW-1133">Transmembrane helix</keyword>
<keyword evidence="3" id="KW-1003">Cell membrane</keyword>
<name>A0A6P4YRP8_BRABE</name>
<proteinExistence type="inferred from homology"/>
<keyword evidence="6 10" id="KW-0297">G-protein coupled receptor</keyword>
<feature type="transmembrane region" description="Helical" evidence="11">
    <location>
        <begin position="266"/>
        <end position="286"/>
    </location>
</feature>
<evidence type="ECO:0000256" key="8">
    <source>
        <dbReference type="ARBA" id="ARBA00023170"/>
    </source>
</evidence>
<evidence type="ECO:0000256" key="1">
    <source>
        <dbReference type="ARBA" id="ARBA00004651"/>
    </source>
</evidence>
<keyword evidence="4 10" id="KW-0812">Transmembrane</keyword>
<evidence type="ECO:0000256" key="9">
    <source>
        <dbReference type="ARBA" id="ARBA00023224"/>
    </source>
</evidence>
<evidence type="ECO:0000256" key="2">
    <source>
        <dbReference type="ARBA" id="ARBA00010663"/>
    </source>
</evidence>
<feature type="transmembrane region" description="Helical" evidence="11">
    <location>
        <begin position="177"/>
        <end position="199"/>
    </location>
</feature>
<evidence type="ECO:0000313" key="14">
    <source>
        <dbReference type="RefSeq" id="XP_019619896.1"/>
    </source>
</evidence>
<feature type="transmembrane region" description="Helical" evidence="11">
    <location>
        <begin position="219"/>
        <end position="245"/>
    </location>
</feature>
<dbReference type="PANTHER" id="PTHR24241">
    <property type="entry name" value="NEUROPEPTIDE RECEPTOR-RELATED G-PROTEIN COUPLED RECEPTOR"/>
    <property type="match status" value="1"/>
</dbReference>
<dbReference type="AlphaFoldDB" id="A0A6P4YRP8"/>
<evidence type="ECO:0000256" key="10">
    <source>
        <dbReference type="RuleBase" id="RU000688"/>
    </source>
</evidence>
<dbReference type="PROSITE" id="PS00237">
    <property type="entry name" value="G_PROTEIN_RECEP_F1_1"/>
    <property type="match status" value="1"/>
</dbReference>
<sequence>MEATAENSTGVADLLASMALPADVGSLVNYSEEGTGYVESDYGDFTAINSSFKQSTVIMVIYILMYAVIFMLCVCGNTSVLYMILRTPKARGVVTNFFIMNLASGDLVLGLVNLPFTLVTYIYVEDQFGDTLCKLVPFIRGTLVSTSIFTVTAIAFERYYLVVYPTEEKISTKTATRAIMSIWVVAVFINVPVAMVHHSEVYLGKHVCMQAWPADTLRRVYTCFKLISCYALPLVINAALNYVIVMNIWIRPPVKNRNPSPNRLRAVKILAATTVIFGLSWLPLHVCALLEDFSFLSWSQRETMHLYVYPVAMWLALANTCVNPVVYGVLNNNLRESYRHATQAAHGQTPLLLATSRTPRFTHSPRTNEHVHIELKELR</sequence>
<dbReference type="PANTHER" id="PTHR24241:SF76">
    <property type="entry name" value="NEUROPEPTIDE SIFAMIDE RECEPTOR"/>
    <property type="match status" value="1"/>
</dbReference>
<accession>A0A6P4YRP8</accession>
<dbReference type="PRINTS" id="PR01012">
    <property type="entry name" value="NRPEPTIDEYR"/>
</dbReference>
<evidence type="ECO:0000256" key="3">
    <source>
        <dbReference type="ARBA" id="ARBA00022475"/>
    </source>
</evidence>
<reference evidence="14" key="1">
    <citation type="submission" date="2025-08" db="UniProtKB">
        <authorList>
            <consortium name="RefSeq"/>
        </authorList>
    </citation>
    <scope>IDENTIFICATION</scope>
    <source>
        <tissue evidence="14">Gonad</tissue>
    </source>
</reference>
<keyword evidence="13" id="KW-1185">Reference proteome</keyword>
<dbReference type="KEGG" id="bbel:109466605"/>
<dbReference type="GO" id="GO:0005886">
    <property type="term" value="C:plasma membrane"/>
    <property type="evidence" value="ECO:0007669"/>
    <property type="project" value="UniProtKB-SubCell"/>
</dbReference>
<dbReference type="OrthoDB" id="9046662at2759"/>
<evidence type="ECO:0000256" key="5">
    <source>
        <dbReference type="ARBA" id="ARBA00022989"/>
    </source>
</evidence>
<dbReference type="Pfam" id="PF00001">
    <property type="entry name" value="7tm_1"/>
    <property type="match status" value="1"/>
</dbReference>
<feature type="transmembrane region" description="Helical" evidence="11">
    <location>
        <begin position="135"/>
        <end position="156"/>
    </location>
</feature>
<keyword evidence="9 10" id="KW-0807">Transducer</keyword>
<dbReference type="PROSITE" id="PS50262">
    <property type="entry name" value="G_PROTEIN_RECEP_F1_2"/>
    <property type="match status" value="1"/>
</dbReference>
<dbReference type="GO" id="GO:0042277">
    <property type="term" value="F:peptide binding"/>
    <property type="evidence" value="ECO:0007669"/>
    <property type="project" value="TreeGrafter"/>
</dbReference>
<dbReference type="InterPro" id="IPR000276">
    <property type="entry name" value="GPCR_Rhodpsn"/>
</dbReference>
<comment type="subcellular location">
    <subcellularLocation>
        <location evidence="1">Cell membrane</location>
        <topology evidence="1">Multi-pass membrane protein</topology>
    </subcellularLocation>
</comment>
<evidence type="ECO:0000313" key="13">
    <source>
        <dbReference type="Proteomes" id="UP000515135"/>
    </source>
</evidence>
<dbReference type="GO" id="GO:0032870">
    <property type="term" value="P:cellular response to hormone stimulus"/>
    <property type="evidence" value="ECO:0007669"/>
    <property type="project" value="TreeGrafter"/>
</dbReference>
<evidence type="ECO:0000256" key="11">
    <source>
        <dbReference type="SAM" id="Phobius"/>
    </source>
</evidence>
<evidence type="ECO:0000256" key="4">
    <source>
        <dbReference type="ARBA" id="ARBA00022692"/>
    </source>
</evidence>
<dbReference type="GO" id="GO:0004983">
    <property type="term" value="F:neuropeptide Y receptor activity"/>
    <property type="evidence" value="ECO:0007669"/>
    <property type="project" value="InterPro"/>
</dbReference>
<dbReference type="Proteomes" id="UP000515135">
    <property type="component" value="Unplaced"/>
</dbReference>
<feature type="domain" description="G-protein coupled receptors family 1 profile" evidence="12">
    <location>
        <begin position="76"/>
        <end position="327"/>
    </location>
</feature>
<feature type="transmembrane region" description="Helical" evidence="11">
    <location>
        <begin position="97"/>
        <end position="123"/>
    </location>
</feature>
<gene>
    <name evidence="14" type="primary">LOC109466605</name>
</gene>
<keyword evidence="8 10" id="KW-0675">Receptor</keyword>
<dbReference type="Gene3D" id="1.20.1070.10">
    <property type="entry name" value="Rhodopsin 7-helix transmembrane proteins"/>
    <property type="match status" value="1"/>
</dbReference>
<keyword evidence="7 11" id="KW-0472">Membrane</keyword>